<proteinExistence type="predicted"/>
<feature type="chain" id="PRO_5022717950" evidence="1">
    <location>
        <begin position="21"/>
        <end position="201"/>
    </location>
</feature>
<dbReference type="PANTHER" id="PTHR37841:SF1">
    <property type="entry name" value="DUF3298 DOMAIN-CONTAINING PROTEIN"/>
    <property type="match status" value="1"/>
</dbReference>
<gene>
    <name evidence="2" type="ORF">ESU54_06730</name>
</gene>
<name>A0A5C6Z0E0_9FLAO</name>
<dbReference type="Proteomes" id="UP000321497">
    <property type="component" value="Unassembled WGS sequence"/>
</dbReference>
<keyword evidence="1" id="KW-0732">Signal</keyword>
<reference evidence="2 3" key="1">
    <citation type="submission" date="2019-08" db="EMBL/GenBank/DDBJ databases">
        <title>Genome of Aequorivita antarctica SW49 (type strain).</title>
        <authorList>
            <person name="Bowman J.P."/>
        </authorList>
    </citation>
    <scope>NUCLEOTIDE SEQUENCE [LARGE SCALE GENOMIC DNA]</scope>
    <source>
        <strain evidence="2 3">SW49</strain>
    </source>
</reference>
<dbReference type="OrthoDB" id="5464673at2"/>
<evidence type="ECO:0000313" key="3">
    <source>
        <dbReference type="Proteomes" id="UP000321497"/>
    </source>
</evidence>
<dbReference type="PANTHER" id="PTHR37841">
    <property type="entry name" value="GLR2918 PROTEIN"/>
    <property type="match status" value="1"/>
</dbReference>
<accession>A0A5C6Z0E0</accession>
<dbReference type="InterPro" id="IPR032774">
    <property type="entry name" value="WG_beta_rep"/>
</dbReference>
<dbReference type="RefSeq" id="WP_111845345.1">
    <property type="nucleotide sequence ID" value="NZ_UEGI01000016.1"/>
</dbReference>
<evidence type="ECO:0000313" key="2">
    <source>
        <dbReference type="EMBL" id="TXD73454.1"/>
    </source>
</evidence>
<dbReference type="AlphaFoldDB" id="A0A5C6Z0E0"/>
<protein>
    <submittedName>
        <fullName evidence="2">WG repeat-containing protein</fullName>
    </submittedName>
</protein>
<sequence length="201" mass="22413">MKLAILITLLLTSLSFLSTAQVLTEVDEIAPFQEGLAGVKKGNSWGFVNDTGTLTIAYRKDIVVSPNGAPVFSEGYCLVQEVRDGITFYGYINTKGEKVIPADYLAATPFENGYARVIKYYKEDTGTTNVLGKHIVNYSYNELVIDTKNATIQLLRGPNNLLFDELKLKQNPPIIRSTFINDNLIAVREKDNTYTVYKLSK</sequence>
<feature type="signal peptide" evidence="1">
    <location>
        <begin position="1"/>
        <end position="20"/>
    </location>
</feature>
<organism evidence="2 3">
    <name type="scientific">Aequorivita antarctica</name>
    <dbReference type="NCBI Taxonomy" id="153266"/>
    <lineage>
        <taxon>Bacteria</taxon>
        <taxon>Pseudomonadati</taxon>
        <taxon>Bacteroidota</taxon>
        <taxon>Flavobacteriia</taxon>
        <taxon>Flavobacteriales</taxon>
        <taxon>Flavobacteriaceae</taxon>
        <taxon>Aequorivita</taxon>
    </lineage>
</organism>
<dbReference type="Pfam" id="PF14903">
    <property type="entry name" value="WG_beta_rep"/>
    <property type="match status" value="2"/>
</dbReference>
<keyword evidence="3" id="KW-1185">Reference proteome</keyword>
<comment type="caution">
    <text evidence="2">The sequence shown here is derived from an EMBL/GenBank/DDBJ whole genome shotgun (WGS) entry which is preliminary data.</text>
</comment>
<dbReference type="EMBL" id="VORT01000004">
    <property type="protein sequence ID" value="TXD73454.1"/>
    <property type="molecule type" value="Genomic_DNA"/>
</dbReference>
<evidence type="ECO:0000256" key="1">
    <source>
        <dbReference type="SAM" id="SignalP"/>
    </source>
</evidence>